<reference evidence="2 3" key="1">
    <citation type="submission" date="2006-10" db="EMBL/GenBank/DDBJ databases">
        <title>Complete sequence of chromosome of Pelobacter propionicus DSM 2379.</title>
        <authorList>
            <consortium name="US DOE Joint Genome Institute"/>
            <person name="Copeland A."/>
            <person name="Lucas S."/>
            <person name="Lapidus A."/>
            <person name="Barry K."/>
            <person name="Detter J.C."/>
            <person name="Glavina del Rio T."/>
            <person name="Hammon N."/>
            <person name="Israni S."/>
            <person name="Dalin E."/>
            <person name="Tice H."/>
            <person name="Pitluck S."/>
            <person name="Saunders E."/>
            <person name="Brettin T."/>
            <person name="Bruce D."/>
            <person name="Han C."/>
            <person name="Tapia R."/>
            <person name="Schmutz J."/>
            <person name="Larimer F."/>
            <person name="Land M."/>
            <person name="Hauser L."/>
            <person name="Kyrpides N."/>
            <person name="Kim E."/>
            <person name="Lovley D."/>
            <person name="Richardson P."/>
        </authorList>
    </citation>
    <scope>NUCLEOTIDE SEQUENCE [LARGE SCALE GENOMIC DNA]</scope>
    <source>
        <strain evidence="3">DSM 2379 / NBRC 103807 / OttBd1</strain>
    </source>
</reference>
<dbReference type="KEGG" id="ppd:Ppro_3032"/>
<evidence type="ECO:0000313" key="3">
    <source>
        <dbReference type="Proteomes" id="UP000006732"/>
    </source>
</evidence>
<dbReference type="eggNOG" id="COG2327">
    <property type="taxonomic scope" value="Bacteria"/>
</dbReference>
<dbReference type="InterPro" id="IPR007345">
    <property type="entry name" value="Polysacch_pyruvyl_Trfase"/>
</dbReference>
<evidence type="ECO:0000259" key="1">
    <source>
        <dbReference type="Pfam" id="PF04230"/>
    </source>
</evidence>
<keyword evidence="3" id="KW-1185">Reference proteome</keyword>
<organism evidence="2 3">
    <name type="scientific">Pelobacter propionicus (strain DSM 2379 / NBRC 103807 / OttBd1)</name>
    <dbReference type="NCBI Taxonomy" id="338966"/>
    <lineage>
        <taxon>Bacteria</taxon>
        <taxon>Pseudomonadati</taxon>
        <taxon>Thermodesulfobacteriota</taxon>
        <taxon>Desulfuromonadia</taxon>
        <taxon>Desulfuromonadales</taxon>
        <taxon>Desulfuromonadaceae</taxon>
        <taxon>Pelobacter</taxon>
    </lineage>
</organism>
<accession>A1ATF9</accession>
<dbReference type="OrthoDB" id="6591518at2"/>
<dbReference type="PANTHER" id="PTHR36836:SF1">
    <property type="entry name" value="COLANIC ACID BIOSYNTHESIS PROTEIN WCAK"/>
    <property type="match status" value="1"/>
</dbReference>
<protein>
    <recommendedName>
        <fullName evidence="1">Polysaccharide pyruvyl transferase domain-containing protein</fullName>
    </recommendedName>
</protein>
<dbReference type="EMBL" id="CP000482">
    <property type="protein sequence ID" value="ABL00630.1"/>
    <property type="molecule type" value="Genomic_DNA"/>
</dbReference>
<dbReference type="RefSeq" id="WP_011736865.1">
    <property type="nucleotide sequence ID" value="NC_008609.1"/>
</dbReference>
<gene>
    <name evidence="2" type="ordered locus">Ppro_3032</name>
</gene>
<sequence length="341" mass="39131">MTHHNPTAKVAIFNDTRRTSHYGCEIVMQTLEEQLSARNMTLAFSWPMGRDWRNELHRFDGFSMIDAIIVNGEGSIHHSDTRDRAHYLTETARYFGDTYGIPCFLINATLYEIGDDIIDNLRYFDGIWVRESSSQELLKTRGISANLAPDLTLMVDTPVTAERPFSVLATDSVIKPIAAHLKMLCRKKKWHYSKLTHASRPLSQDHFPRREVLRRNAKWLAALLVGRNIRNRHEFLRYMSSHQLVCTGRFHAVTLALATRTPYLAVASNTPKISSLTMDVFGTLDRVVPLERIDTVHDPLAFGWSEQERNALSRFLLSSRNSIAMMFDEIRAIVDARTQRK</sequence>
<evidence type="ECO:0000313" key="2">
    <source>
        <dbReference type="EMBL" id="ABL00630.1"/>
    </source>
</evidence>
<dbReference type="HOGENOM" id="CLU_068469_0_0_7"/>
<proteinExistence type="predicted"/>
<dbReference type="STRING" id="338966.Ppro_3032"/>
<feature type="domain" description="Polysaccharide pyruvyl transferase" evidence="1">
    <location>
        <begin position="33"/>
        <end position="268"/>
    </location>
</feature>
<name>A1ATF9_PELPD</name>
<dbReference type="Proteomes" id="UP000006732">
    <property type="component" value="Chromosome"/>
</dbReference>
<dbReference type="Pfam" id="PF04230">
    <property type="entry name" value="PS_pyruv_trans"/>
    <property type="match status" value="1"/>
</dbReference>
<dbReference type="AlphaFoldDB" id="A1ATF9"/>
<dbReference type="PANTHER" id="PTHR36836">
    <property type="entry name" value="COLANIC ACID BIOSYNTHESIS PROTEIN WCAK"/>
    <property type="match status" value="1"/>
</dbReference>